<accession>A0AAE2U426</accession>
<sequence>MTRVPPERSERPRPHEQHGDPEAWERIVPHLEYGRMFSQMFADDEQFPGHAAGSGEASRVTVELAMIGALTDQLIPRLSGVSQWPLQVALYVPRLGRIRARVQRERDAWGIELQAEQDTTARWLTGVRQCCQSRMVEILGHPVNLQVIDGTSTC</sequence>
<reference evidence="2" key="1">
    <citation type="journal article" date="2020" name="FEMS Microbiol. Ecol.">
        <title>Temporal dynamics of bacterial communities during seed development and maturation.</title>
        <authorList>
            <person name="Chesneau G."/>
            <person name="Torres-Cortes G."/>
            <person name="Briand M."/>
            <person name="Darrasse A."/>
            <person name="Preveaux A."/>
            <person name="Marais C."/>
            <person name="Jacques M.A."/>
            <person name="Shade A."/>
            <person name="Barret M."/>
        </authorList>
    </citation>
    <scope>NUCLEOTIDE SEQUENCE</scope>
    <source>
        <strain evidence="2">CFBP13533</strain>
    </source>
</reference>
<gene>
    <name evidence="2" type="ORF">IFU03_21925</name>
</gene>
<keyword evidence="2" id="KW-0969">Cilium</keyword>
<dbReference type="Proteomes" id="UP000610293">
    <property type="component" value="Unassembled WGS sequence"/>
</dbReference>
<organism evidence="2 3">
    <name type="scientific">Pseudomonas fluorescens</name>
    <dbReference type="NCBI Taxonomy" id="294"/>
    <lineage>
        <taxon>Bacteria</taxon>
        <taxon>Pseudomonadati</taxon>
        <taxon>Pseudomonadota</taxon>
        <taxon>Gammaproteobacteria</taxon>
        <taxon>Pseudomonadales</taxon>
        <taxon>Pseudomonadaceae</taxon>
        <taxon>Pseudomonas</taxon>
    </lineage>
</organism>
<comment type="caution">
    <text evidence="2">The sequence shown here is derived from an EMBL/GenBank/DDBJ whole genome shotgun (WGS) entry which is preliminary data.</text>
</comment>
<evidence type="ECO:0000256" key="1">
    <source>
        <dbReference type="SAM" id="MobiDB-lite"/>
    </source>
</evidence>
<keyword evidence="2" id="KW-0282">Flagellum</keyword>
<protein>
    <submittedName>
        <fullName evidence="2">Flagellar hook-length control protein FliK</fullName>
    </submittedName>
</protein>
<dbReference type="CDD" id="cd17468">
    <property type="entry name" value="T3SS_HrpP_C"/>
    <property type="match status" value="1"/>
</dbReference>
<dbReference type="AlphaFoldDB" id="A0AAE2U426"/>
<evidence type="ECO:0000313" key="2">
    <source>
        <dbReference type="EMBL" id="MBD8272421.1"/>
    </source>
</evidence>
<keyword evidence="2" id="KW-0966">Cell projection</keyword>
<dbReference type="InterPro" id="IPR049757">
    <property type="entry name" value="T3SS_HrpP-like_C"/>
</dbReference>
<proteinExistence type="predicted"/>
<dbReference type="EMBL" id="JACYNJ010000016">
    <property type="protein sequence ID" value="MBD8272421.1"/>
    <property type="molecule type" value="Genomic_DNA"/>
</dbReference>
<evidence type="ECO:0000313" key="3">
    <source>
        <dbReference type="Proteomes" id="UP000610293"/>
    </source>
</evidence>
<name>A0AAE2U426_PSEFL</name>
<feature type="region of interest" description="Disordered" evidence="1">
    <location>
        <begin position="1"/>
        <end position="23"/>
    </location>
</feature>